<evidence type="ECO:0000313" key="2">
    <source>
        <dbReference type="Proteomes" id="UP000218231"/>
    </source>
</evidence>
<dbReference type="AlphaFoldDB" id="A0A2A2K240"/>
<protein>
    <submittedName>
        <fullName evidence="1">Uncharacterized protein</fullName>
    </submittedName>
</protein>
<accession>A0A2A2K240</accession>
<sequence length="87" mass="9494">MGLKIQWTSGYWMELTIKMTTQLNRVPVEEGKAELNGVVASVEEGKAELNGVVAPVEEGKAELNGVVASVEVGEFVFDVVEKPRFLD</sequence>
<keyword evidence="2" id="KW-1185">Reference proteome</keyword>
<proteinExistence type="predicted"/>
<dbReference type="EMBL" id="LIAE01009851">
    <property type="protein sequence ID" value="PAV67994.1"/>
    <property type="molecule type" value="Genomic_DNA"/>
</dbReference>
<gene>
    <name evidence="1" type="ORF">WR25_16017</name>
</gene>
<comment type="caution">
    <text evidence="1">The sequence shown here is derived from an EMBL/GenBank/DDBJ whole genome shotgun (WGS) entry which is preliminary data.</text>
</comment>
<name>A0A2A2K240_9BILA</name>
<evidence type="ECO:0000313" key="1">
    <source>
        <dbReference type="EMBL" id="PAV67994.1"/>
    </source>
</evidence>
<dbReference type="Proteomes" id="UP000218231">
    <property type="component" value="Unassembled WGS sequence"/>
</dbReference>
<reference evidence="1 2" key="1">
    <citation type="journal article" date="2017" name="Curr. Biol.">
        <title>Genome architecture and evolution of a unichromosomal asexual nematode.</title>
        <authorList>
            <person name="Fradin H."/>
            <person name="Zegar C."/>
            <person name="Gutwein M."/>
            <person name="Lucas J."/>
            <person name="Kovtun M."/>
            <person name="Corcoran D."/>
            <person name="Baugh L.R."/>
            <person name="Kiontke K."/>
            <person name="Gunsalus K."/>
            <person name="Fitch D.H."/>
            <person name="Piano F."/>
        </authorList>
    </citation>
    <scope>NUCLEOTIDE SEQUENCE [LARGE SCALE GENOMIC DNA]</scope>
    <source>
        <strain evidence="1">PF1309</strain>
    </source>
</reference>
<organism evidence="1 2">
    <name type="scientific">Diploscapter pachys</name>
    <dbReference type="NCBI Taxonomy" id="2018661"/>
    <lineage>
        <taxon>Eukaryota</taxon>
        <taxon>Metazoa</taxon>
        <taxon>Ecdysozoa</taxon>
        <taxon>Nematoda</taxon>
        <taxon>Chromadorea</taxon>
        <taxon>Rhabditida</taxon>
        <taxon>Rhabditina</taxon>
        <taxon>Rhabditomorpha</taxon>
        <taxon>Rhabditoidea</taxon>
        <taxon>Rhabditidae</taxon>
        <taxon>Diploscapter</taxon>
    </lineage>
</organism>